<accession>X0GJP6</accession>
<sequence>MAILISLSRKCGRTWEALRKTFSTCTLSFNQNCWTTGLDTFWITLLHQSHVQQSHKHRSPPSPLEEAQRENDRQDQMAPSHLTRCHNVSVD</sequence>
<feature type="compositionally biased region" description="Basic and acidic residues" evidence="1">
    <location>
        <begin position="66"/>
        <end position="75"/>
    </location>
</feature>
<gene>
    <name evidence="2" type="ORF">FOPG_20193</name>
</gene>
<organism evidence="2">
    <name type="scientific">Fusarium oxysporum f. sp. conglutinans race 2 54008</name>
    <dbReference type="NCBI Taxonomy" id="1089457"/>
    <lineage>
        <taxon>Eukaryota</taxon>
        <taxon>Fungi</taxon>
        <taxon>Dikarya</taxon>
        <taxon>Ascomycota</taxon>
        <taxon>Pezizomycotina</taxon>
        <taxon>Sordariomycetes</taxon>
        <taxon>Hypocreomycetidae</taxon>
        <taxon>Hypocreales</taxon>
        <taxon>Nectriaceae</taxon>
        <taxon>Fusarium</taxon>
        <taxon>Fusarium oxysporum species complex</taxon>
    </lineage>
</organism>
<name>X0GJP6_FUSOX</name>
<proteinExistence type="predicted"/>
<reference evidence="2" key="1">
    <citation type="submission" date="2011-11" db="EMBL/GenBank/DDBJ databases">
        <title>The Genome Sequence of Fusarium oxysporum PHW808.</title>
        <authorList>
            <consortium name="The Broad Institute Genome Sequencing Platform"/>
            <person name="Ma L.-J."/>
            <person name="Gale L.R."/>
            <person name="Schwartz D.C."/>
            <person name="Zhou S."/>
            <person name="Corby-Kistler H."/>
            <person name="Young S.K."/>
            <person name="Zeng Q."/>
            <person name="Gargeya S."/>
            <person name="Fitzgerald M."/>
            <person name="Haas B."/>
            <person name="Abouelleil A."/>
            <person name="Alvarado L."/>
            <person name="Arachchi H.M."/>
            <person name="Berlin A."/>
            <person name="Brown A."/>
            <person name="Chapman S.B."/>
            <person name="Chen Z."/>
            <person name="Dunbar C."/>
            <person name="Freedman E."/>
            <person name="Gearin G."/>
            <person name="Goldberg J."/>
            <person name="Griggs A."/>
            <person name="Gujja S."/>
            <person name="Heiman D."/>
            <person name="Howarth C."/>
            <person name="Larson L."/>
            <person name="Lui A."/>
            <person name="MacDonald P.J.P."/>
            <person name="Montmayeur A."/>
            <person name="Murphy C."/>
            <person name="Neiman D."/>
            <person name="Pearson M."/>
            <person name="Priest M."/>
            <person name="Roberts A."/>
            <person name="Saif S."/>
            <person name="Shea T."/>
            <person name="Shenoy N."/>
            <person name="Sisk P."/>
            <person name="Stolte C."/>
            <person name="Sykes S."/>
            <person name="Wortman J."/>
            <person name="Nusbaum C."/>
            <person name="Birren B."/>
        </authorList>
    </citation>
    <scope>NUCLEOTIDE SEQUENCE [LARGE SCALE GENOMIC DNA]</scope>
    <source>
        <strain evidence="2">54008</strain>
    </source>
</reference>
<dbReference type="Proteomes" id="UP000030676">
    <property type="component" value="Unassembled WGS sequence"/>
</dbReference>
<evidence type="ECO:0000313" key="2">
    <source>
        <dbReference type="EMBL" id="EXL63533.1"/>
    </source>
</evidence>
<feature type="region of interest" description="Disordered" evidence="1">
    <location>
        <begin position="52"/>
        <end position="91"/>
    </location>
</feature>
<dbReference type="HOGENOM" id="CLU_2427127_0_0_1"/>
<dbReference type="EMBL" id="KK035133">
    <property type="protein sequence ID" value="EXL63533.1"/>
    <property type="molecule type" value="Genomic_DNA"/>
</dbReference>
<evidence type="ECO:0000256" key="1">
    <source>
        <dbReference type="SAM" id="MobiDB-lite"/>
    </source>
</evidence>
<protein>
    <submittedName>
        <fullName evidence="2">Uncharacterized protein</fullName>
    </submittedName>
</protein>
<dbReference type="AlphaFoldDB" id="X0GJP6"/>
<reference evidence="2" key="2">
    <citation type="submission" date="2014-03" db="EMBL/GenBank/DDBJ databases">
        <title>The Genome Annotation of Fusarium oxysporum PHW808.</title>
        <authorList>
            <consortium name="The Broad Institute Genomics Platform"/>
            <person name="Ma L.-J."/>
            <person name="Corby-Kistler H."/>
            <person name="Broz K."/>
            <person name="Gale L.R."/>
            <person name="Jonkers W."/>
            <person name="O'Donnell K."/>
            <person name="Ploetz R."/>
            <person name="Steinberg C."/>
            <person name="Schwartz D.C."/>
            <person name="VanEtten H."/>
            <person name="Zhou S."/>
            <person name="Young S.K."/>
            <person name="Zeng Q."/>
            <person name="Gargeya S."/>
            <person name="Fitzgerald M."/>
            <person name="Abouelleil A."/>
            <person name="Alvarado L."/>
            <person name="Chapman S.B."/>
            <person name="Gainer-Dewar J."/>
            <person name="Goldberg J."/>
            <person name="Griggs A."/>
            <person name="Gujja S."/>
            <person name="Hansen M."/>
            <person name="Howarth C."/>
            <person name="Imamovic A."/>
            <person name="Ireland A."/>
            <person name="Larimer J."/>
            <person name="McCowan C."/>
            <person name="Murphy C."/>
            <person name="Pearson M."/>
            <person name="Poon T.W."/>
            <person name="Priest M."/>
            <person name="Roberts A."/>
            <person name="Saif S."/>
            <person name="Shea T."/>
            <person name="Sykes S."/>
            <person name="Wortman J."/>
            <person name="Nusbaum C."/>
            <person name="Birren B."/>
        </authorList>
    </citation>
    <scope>NUCLEOTIDE SEQUENCE</scope>
    <source>
        <strain evidence="2">54008</strain>
    </source>
</reference>